<protein>
    <submittedName>
        <fullName evidence="3">SBBP repeat-containing protein</fullName>
    </submittedName>
</protein>
<dbReference type="Proteomes" id="UP001501822">
    <property type="component" value="Unassembled WGS sequence"/>
</dbReference>
<feature type="compositionally biased region" description="Basic residues" evidence="1">
    <location>
        <begin position="837"/>
        <end position="849"/>
    </location>
</feature>
<feature type="compositionally biased region" description="Low complexity" evidence="1">
    <location>
        <begin position="775"/>
        <end position="785"/>
    </location>
</feature>
<accession>A0ABN0WMF9</accession>
<name>A0ABN0WMF9_9ACTN</name>
<dbReference type="PANTHER" id="PTHR35580">
    <property type="entry name" value="CELL SURFACE GLYCOPROTEIN (S-LAYER PROTEIN)-LIKE PROTEIN"/>
    <property type="match status" value="1"/>
</dbReference>
<evidence type="ECO:0000259" key="2">
    <source>
        <dbReference type="Pfam" id="PF25778"/>
    </source>
</evidence>
<reference evidence="3 4" key="1">
    <citation type="journal article" date="2019" name="Int. J. Syst. Evol. Microbiol.">
        <title>The Global Catalogue of Microorganisms (GCM) 10K type strain sequencing project: providing services to taxonomists for standard genome sequencing and annotation.</title>
        <authorList>
            <consortium name="The Broad Institute Genomics Platform"/>
            <consortium name="The Broad Institute Genome Sequencing Center for Infectious Disease"/>
            <person name="Wu L."/>
            <person name="Ma J."/>
        </authorList>
    </citation>
    <scope>NUCLEOTIDE SEQUENCE [LARGE SCALE GENOMIC DNA]</scope>
    <source>
        <strain evidence="3 4">JCM 3146</strain>
    </source>
</reference>
<dbReference type="PANTHER" id="PTHR35580:SF1">
    <property type="entry name" value="PHYTASE-LIKE DOMAIN-CONTAINING PROTEIN"/>
    <property type="match status" value="1"/>
</dbReference>
<feature type="region of interest" description="Disordered" evidence="1">
    <location>
        <begin position="775"/>
        <end position="859"/>
    </location>
</feature>
<proteinExistence type="predicted"/>
<feature type="region of interest" description="Disordered" evidence="1">
    <location>
        <begin position="23"/>
        <end position="46"/>
    </location>
</feature>
<dbReference type="InterPro" id="IPR057708">
    <property type="entry name" value="DUF7948"/>
</dbReference>
<organism evidence="3 4">
    <name type="scientific">Actinoallomurus spadix</name>
    <dbReference type="NCBI Taxonomy" id="79912"/>
    <lineage>
        <taxon>Bacteria</taxon>
        <taxon>Bacillati</taxon>
        <taxon>Actinomycetota</taxon>
        <taxon>Actinomycetes</taxon>
        <taxon>Streptosporangiales</taxon>
        <taxon>Thermomonosporaceae</taxon>
        <taxon>Actinoallomurus</taxon>
    </lineage>
</organism>
<comment type="caution">
    <text evidence="3">The sequence shown here is derived from an EMBL/GenBank/DDBJ whole genome shotgun (WGS) entry which is preliminary data.</text>
</comment>
<sequence length="859" mass="87760">MHPINAPGGEMGDQAGGFADAVAADGTAGRGGGGPTTVGAERRPGRRRGLRACTAGLIAVTGGLLGAGAVSAPAESGVRATAGREVAAAKGRVAEAYGRLPLAFEPNRGQAAAGIRYLAHGPGYGVFITADRTVVTLAPHAAAKAGGRAYAMRTRHLRRAERDRRAVLSFRAVGGAADPVIAGGSPLAGRVNYLRGRDRAAWRTNIPTYREVTERGVYRGVDLRWYGTRQGLEYDVTVAPGVDPGKVRFAIGGLRARPHLTGRGDLVLPTALGDVVQRAPQAYQVVNGRPRPVAARFTLAGADQVGFALADHDRGRPLIIDPRLDYSTYLGGTGYDEGNGIVVDSAGSAYVTGDTNSADFPVERAVQRRLRGGFDTFITKLDPTGTALVYSTYLGGSGEDLGIGIALDSAGAAYVTGETDSDDFPVTSGAFQTGYHGNGDAFVTKLDPSGGALAYSTYLGGGENDQADGIGVDASGDAYVAGYTYSGDFPRTTGPSMSGGTDAFAARLGPTGGTLLYSRYLGGSDYTEADGLAVDASGNAYLTGLTASSDFPTTAGAVQGSPGGALDAFVTELSPADGALIYSTYLGGTGSELGYEIAVGSSGNAYVTGVTDSTDFPTTAGAFQTTFRGGYTDAFVTALGPTGGALVYSTYLGGARDDQGDGIAVDASGDAFVTGATDSRNFPATTGALQPAYGGGGSDAYVTEFDPAGSAPVHSTYIGGTAYDEGDGIAVDASGSPYLTGVTDSRNFPRTSGAFQTAYGGGIADAFVLRPNLAAPAPTPATAPRRVSRRQRESQSQQARHRQAGGGNAVADNTNDSAVTGNVRSGADHVGVDSARSRLHRLRRGHSYRRTAPLARSGR</sequence>
<evidence type="ECO:0000313" key="3">
    <source>
        <dbReference type="EMBL" id="GAA0341645.1"/>
    </source>
</evidence>
<dbReference type="RefSeq" id="WP_252798627.1">
    <property type="nucleotide sequence ID" value="NZ_BAAABM010000029.1"/>
</dbReference>
<feature type="domain" description="DUF7948" evidence="2">
    <location>
        <begin position="104"/>
        <end position="322"/>
    </location>
</feature>
<keyword evidence="4" id="KW-1185">Reference proteome</keyword>
<dbReference type="InterPro" id="IPR010620">
    <property type="entry name" value="SBBP_repeat"/>
</dbReference>
<dbReference type="EMBL" id="BAAABM010000029">
    <property type="protein sequence ID" value="GAA0341645.1"/>
    <property type="molecule type" value="Genomic_DNA"/>
</dbReference>
<dbReference type="InterPro" id="IPR052918">
    <property type="entry name" value="Motility_Chemotaxis_Reg"/>
</dbReference>
<dbReference type="Pfam" id="PF25778">
    <property type="entry name" value="DUF7948"/>
    <property type="match status" value="1"/>
</dbReference>
<gene>
    <name evidence="3" type="ORF">GCM10010151_33990</name>
</gene>
<dbReference type="Pfam" id="PF06739">
    <property type="entry name" value="SBBP"/>
    <property type="match status" value="6"/>
</dbReference>
<evidence type="ECO:0000256" key="1">
    <source>
        <dbReference type="SAM" id="MobiDB-lite"/>
    </source>
</evidence>
<evidence type="ECO:0000313" key="4">
    <source>
        <dbReference type="Proteomes" id="UP001501822"/>
    </source>
</evidence>
<feature type="compositionally biased region" description="Polar residues" evidence="1">
    <location>
        <begin position="811"/>
        <end position="823"/>
    </location>
</feature>